<gene>
    <name evidence="5" type="ordered locus">Clocel_0458</name>
</gene>
<dbReference type="KEGG" id="ccb:Clocel_0458"/>
<name>D9SQG7_CLOC7</name>
<evidence type="ECO:0000256" key="3">
    <source>
        <dbReference type="ARBA" id="ARBA00023125"/>
    </source>
</evidence>
<dbReference type="RefSeq" id="WP_010074996.1">
    <property type="nucleotide sequence ID" value="NC_014393.1"/>
</dbReference>
<dbReference type="Pfam" id="PF03965">
    <property type="entry name" value="Penicillinase_R"/>
    <property type="match status" value="1"/>
</dbReference>
<dbReference type="STRING" id="573061.Clocel_0458"/>
<evidence type="ECO:0000256" key="4">
    <source>
        <dbReference type="ARBA" id="ARBA00023163"/>
    </source>
</evidence>
<accession>D9SQG7</accession>
<keyword evidence="3" id="KW-0238">DNA-binding</keyword>
<keyword evidence="6" id="KW-1185">Reference proteome</keyword>
<dbReference type="EMBL" id="CP002160">
    <property type="protein sequence ID" value="ADL50234.1"/>
    <property type="molecule type" value="Genomic_DNA"/>
</dbReference>
<dbReference type="Proteomes" id="UP000002730">
    <property type="component" value="Chromosome"/>
</dbReference>
<dbReference type="InterPro" id="IPR005650">
    <property type="entry name" value="BlaI_family"/>
</dbReference>
<evidence type="ECO:0000256" key="2">
    <source>
        <dbReference type="ARBA" id="ARBA00023015"/>
    </source>
</evidence>
<evidence type="ECO:0000313" key="5">
    <source>
        <dbReference type="EMBL" id="ADL50234.1"/>
    </source>
</evidence>
<evidence type="ECO:0000313" key="6">
    <source>
        <dbReference type="Proteomes" id="UP000002730"/>
    </source>
</evidence>
<dbReference type="AlphaFoldDB" id="D9SQG7"/>
<dbReference type="GO" id="GO:0003677">
    <property type="term" value="F:DNA binding"/>
    <property type="evidence" value="ECO:0007669"/>
    <property type="project" value="UniProtKB-KW"/>
</dbReference>
<dbReference type="GO" id="GO:0045892">
    <property type="term" value="P:negative regulation of DNA-templated transcription"/>
    <property type="evidence" value="ECO:0007669"/>
    <property type="project" value="InterPro"/>
</dbReference>
<proteinExistence type="inferred from homology"/>
<evidence type="ECO:0000256" key="1">
    <source>
        <dbReference type="ARBA" id="ARBA00011046"/>
    </source>
</evidence>
<sequence>MNKLVSKITDSELEVMRVLWKAGNELPIAEIRRVLEEMSNWDTSTIKTLLRRLCEKGVVSVNKREVFYYSPLVSETEYNEYVTQSLIDRLYYGSAKKLVASLLGSKKLRDSDIEELRTLFKVGNEDE</sequence>
<dbReference type="eggNOG" id="COG3682">
    <property type="taxonomic scope" value="Bacteria"/>
</dbReference>
<comment type="similarity">
    <text evidence="1">Belongs to the BlaI transcriptional regulatory family.</text>
</comment>
<dbReference type="HOGENOM" id="CLU_119090_2_3_9"/>
<organism evidence="5 6">
    <name type="scientific">Clostridium cellulovorans (strain ATCC 35296 / DSM 3052 / OCM 3 / 743B)</name>
    <dbReference type="NCBI Taxonomy" id="573061"/>
    <lineage>
        <taxon>Bacteria</taxon>
        <taxon>Bacillati</taxon>
        <taxon>Bacillota</taxon>
        <taxon>Clostridia</taxon>
        <taxon>Eubacteriales</taxon>
        <taxon>Clostridiaceae</taxon>
        <taxon>Clostridium</taxon>
    </lineage>
</organism>
<keyword evidence="2" id="KW-0805">Transcription regulation</keyword>
<protein>
    <submittedName>
        <fullName evidence="5">Transcriptional repressor, CopY family</fullName>
    </submittedName>
</protein>
<dbReference type="OrthoDB" id="9795583at2"/>
<reference evidence="5 6" key="1">
    <citation type="submission" date="2010-08" db="EMBL/GenBank/DDBJ databases">
        <title>Complete sequence of Clostridium cellulovorans 743B.</title>
        <authorList>
            <consortium name="US DOE Joint Genome Institute"/>
            <person name="Lucas S."/>
            <person name="Copeland A."/>
            <person name="Lapidus A."/>
            <person name="Cheng J.-F."/>
            <person name="Bruce D."/>
            <person name="Goodwin L."/>
            <person name="Pitluck S."/>
            <person name="Chertkov O."/>
            <person name="Detter J.C."/>
            <person name="Han C."/>
            <person name="Tapia R."/>
            <person name="Land M."/>
            <person name="Hauser L."/>
            <person name="Chang Y.-J."/>
            <person name="Jeffries C."/>
            <person name="Kyrpides N."/>
            <person name="Ivanova N."/>
            <person name="Mikhailova N."/>
            <person name="Hemme C.L."/>
            <person name="Woyke T."/>
        </authorList>
    </citation>
    <scope>NUCLEOTIDE SEQUENCE [LARGE SCALE GENOMIC DNA]</scope>
    <source>
        <strain evidence="6">ATCC 35296 / DSM 3052 / OCM 3 / 743B</strain>
    </source>
</reference>
<dbReference type="Gene3D" id="1.10.4040.10">
    <property type="entry name" value="Penicillinase repressor domain"/>
    <property type="match status" value="1"/>
</dbReference>
<dbReference type="Gene3D" id="1.10.10.10">
    <property type="entry name" value="Winged helix-like DNA-binding domain superfamily/Winged helix DNA-binding domain"/>
    <property type="match status" value="1"/>
</dbReference>
<dbReference type="InterPro" id="IPR036390">
    <property type="entry name" value="WH_DNA-bd_sf"/>
</dbReference>
<dbReference type="SUPFAM" id="SSF46785">
    <property type="entry name" value="Winged helix' DNA-binding domain"/>
    <property type="match status" value="1"/>
</dbReference>
<keyword evidence="4" id="KW-0804">Transcription</keyword>
<dbReference type="PIRSF" id="PIRSF019455">
    <property type="entry name" value="CopR_AtkY"/>
    <property type="match status" value="1"/>
</dbReference>
<dbReference type="InterPro" id="IPR036388">
    <property type="entry name" value="WH-like_DNA-bd_sf"/>
</dbReference>